<name>A0ABT7JIC8_9DEIO</name>
<dbReference type="RefSeq" id="WP_285521807.1">
    <property type="nucleotide sequence ID" value="NZ_JASNGB010000022.1"/>
</dbReference>
<comment type="caution">
    <text evidence="1">The sequence shown here is derived from an EMBL/GenBank/DDBJ whole genome shotgun (WGS) entry which is preliminary data.</text>
</comment>
<accession>A0ABT7JIC8</accession>
<keyword evidence="2" id="KW-1185">Reference proteome</keyword>
<evidence type="ECO:0008006" key="3">
    <source>
        <dbReference type="Google" id="ProtNLM"/>
    </source>
</evidence>
<reference evidence="1 2" key="1">
    <citation type="submission" date="2023-05" db="EMBL/GenBank/DDBJ databases">
        <authorList>
            <person name="Gao F."/>
        </authorList>
    </citation>
    <scope>NUCLEOTIDE SEQUENCE [LARGE SCALE GENOMIC DNA]</scope>
    <source>
        <strain evidence="1 2">MIMF12</strain>
    </source>
</reference>
<protein>
    <recommendedName>
        <fullName evidence="3">CHAD domain-containing protein</fullName>
    </recommendedName>
</protein>
<gene>
    <name evidence="1" type="ORF">QOL99_04525</name>
</gene>
<dbReference type="Proteomes" id="UP001302059">
    <property type="component" value="Unassembled WGS sequence"/>
</dbReference>
<proteinExistence type="predicted"/>
<organism evidence="1 2">
    <name type="scientific">Deinococcus rhizophilus</name>
    <dbReference type="NCBI Taxonomy" id="3049544"/>
    <lineage>
        <taxon>Bacteria</taxon>
        <taxon>Thermotogati</taxon>
        <taxon>Deinococcota</taxon>
        <taxon>Deinococci</taxon>
        <taxon>Deinococcales</taxon>
        <taxon>Deinococcaceae</taxon>
        <taxon>Deinococcus</taxon>
    </lineage>
</organism>
<evidence type="ECO:0000313" key="1">
    <source>
        <dbReference type="EMBL" id="MDL2343414.1"/>
    </source>
</evidence>
<evidence type="ECO:0000313" key="2">
    <source>
        <dbReference type="Proteomes" id="UP001302059"/>
    </source>
</evidence>
<dbReference type="EMBL" id="JASNGB010000022">
    <property type="protein sequence ID" value="MDL2343414.1"/>
    <property type="molecule type" value="Genomic_DNA"/>
</dbReference>
<sequence length="236" mass="26915">MIRDLAITLERRAEFVHALKDETETVEQLTTRKTRLRDAVKALNAGLQTWHLLVQAGIVQSEQPRSLPGTLKQLDKVRNLARQNHLSLLDNDVHVALKNLKNLTDEVALDGQRLWQEHLDALKPPVPDALLDVLERHPEWTGRIRQWRTLNKEHARMRAPQPVTPTLIAQAQTLAEQYASLRRAMVELDLPAAVLEFFECTGDGRATLADLTPDILEWLRLHKLLSAFSVRLRPSL</sequence>